<keyword evidence="2" id="KW-0805">Transcription regulation</keyword>
<dbReference type="Proteomes" id="UP000639772">
    <property type="component" value="Unassembled WGS sequence"/>
</dbReference>
<dbReference type="AlphaFoldDB" id="A0A835URU9"/>
<evidence type="ECO:0000313" key="5">
    <source>
        <dbReference type="Proteomes" id="UP000639772"/>
    </source>
</evidence>
<dbReference type="EMBL" id="JADCNM010000008">
    <property type="protein sequence ID" value="KAG0471667.1"/>
    <property type="molecule type" value="Genomic_DNA"/>
</dbReference>
<evidence type="ECO:0000256" key="3">
    <source>
        <dbReference type="ARBA" id="ARBA00022946"/>
    </source>
</evidence>
<dbReference type="Pfam" id="PF02536">
    <property type="entry name" value="mTERF"/>
    <property type="match status" value="2"/>
</dbReference>
<dbReference type="SMART" id="SM00733">
    <property type="entry name" value="Mterf"/>
    <property type="match status" value="6"/>
</dbReference>
<keyword evidence="2" id="KW-0804">Transcription</keyword>
<organism evidence="4 5">
    <name type="scientific">Vanilla planifolia</name>
    <name type="common">Vanilla</name>
    <dbReference type="NCBI Taxonomy" id="51239"/>
    <lineage>
        <taxon>Eukaryota</taxon>
        <taxon>Viridiplantae</taxon>
        <taxon>Streptophyta</taxon>
        <taxon>Embryophyta</taxon>
        <taxon>Tracheophyta</taxon>
        <taxon>Spermatophyta</taxon>
        <taxon>Magnoliopsida</taxon>
        <taxon>Liliopsida</taxon>
        <taxon>Asparagales</taxon>
        <taxon>Orchidaceae</taxon>
        <taxon>Vanilloideae</taxon>
        <taxon>Vanilleae</taxon>
        <taxon>Vanilla</taxon>
    </lineage>
</organism>
<reference evidence="4 5" key="1">
    <citation type="journal article" date="2020" name="Nat. Food">
        <title>A phased Vanilla planifolia genome enables genetic improvement of flavour and production.</title>
        <authorList>
            <person name="Hasing T."/>
            <person name="Tang H."/>
            <person name="Brym M."/>
            <person name="Khazi F."/>
            <person name="Huang T."/>
            <person name="Chambers A.H."/>
        </authorList>
    </citation>
    <scope>NUCLEOTIDE SEQUENCE [LARGE SCALE GENOMIC DNA]</scope>
    <source>
        <tissue evidence="4">Leaf</tissue>
    </source>
</reference>
<gene>
    <name evidence="4" type="ORF">HPP92_016213</name>
</gene>
<keyword evidence="2" id="KW-0806">Transcription termination</keyword>
<dbReference type="Gene3D" id="1.25.70.10">
    <property type="entry name" value="Transcription termination factor 3, mitochondrial"/>
    <property type="match status" value="2"/>
</dbReference>
<sequence>MRLLGRKFPFLRYLTHHSSTIISFVRFPSHFYSTSTVRKPVQLPFIVHYLISSVGLSWEKALKASLSISHIRSPSKPDAVLHFLKQIGLSDVYIRRAVSRMPNLLCSMVERTLKPKVLVLQQAGFSEPEIALAISANPYFFHRNLQMKLDFLMTHFGFKKSLVKAMLIKSTFFLCSNLDKKIMPNISFLRECGLSNNQIAHIMKCNPRFITRRLDSIRNIVERAVELGFTPGSGMFYLGLNSVCRYSRISIDSKVKLLGSFGWSESDISSAILKAPHLLYLSMTKIKKKMDFLLEKAGCDLSYVVAHPEILCYSYEKRMVPRIHVLQLLKSNGFTMNESTLFYVIRITDKGFVEKYVLPYKESMPELHQVYISAVAGDVLMENHFS</sequence>
<proteinExistence type="inferred from homology"/>
<dbReference type="OrthoDB" id="641315at2759"/>
<dbReference type="PANTHER" id="PTHR13068:SF236">
    <property type="entry name" value="OS02G0749800 PROTEIN"/>
    <property type="match status" value="1"/>
</dbReference>
<dbReference type="InterPro" id="IPR038538">
    <property type="entry name" value="MTERF_sf"/>
</dbReference>
<dbReference type="GO" id="GO:0006353">
    <property type="term" value="P:DNA-templated transcription termination"/>
    <property type="evidence" value="ECO:0007669"/>
    <property type="project" value="UniProtKB-KW"/>
</dbReference>
<comment type="similarity">
    <text evidence="1">Belongs to the mTERF family.</text>
</comment>
<evidence type="ECO:0000313" key="4">
    <source>
        <dbReference type="EMBL" id="KAG0471667.1"/>
    </source>
</evidence>
<dbReference type="FunFam" id="1.25.70.10:FF:000001">
    <property type="entry name" value="Mitochondrial transcription termination factor-like"/>
    <property type="match status" value="1"/>
</dbReference>
<evidence type="ECO:0000256" key="1">
    <source>
        <dbReference type="ARBA" id="ARBA00007692"/>
    </source>
</evidence>
<dbReference type="PANTHER" id="PTHR13068">
    <property type="entry name" value="CGI-12 PROTEIN-RELATED"/>
    <property type="match status" value="1"/>
</dbReference>
<keyword evidence="3" id="KW-0809">Transit peptide</keyword>
<accession>A0A835URU9</accession>
<protein>
    <submittedName>
        <fullName evidence="4">Uncharacterized protein</fullName>
    </submittedName>
</protein>
<evidence type="ECO:0000256" key="2">
    <source>
        <dbReference type="ARBA" id="ARBA00022472"/>
    </source>
</evidence>
<dbReference type="InterPro" id="IPR003690">
    <property type="entry name" value="MTERF"/>
</dbReference>
<dbReference type="GO" id="GO:0003676">
    <property type="term" value="F:nucleic acid binding"/>
    <property type="evidence" value="ECO:0007669"/>
    <property type="project" value="InterPro"/>
</dbReference>
<name>A0A835URU9_VANPL</name>
<comment type="caution">
    <text evidence="4">The sequence shown here is derived from an EMBL/GenBank/DDBJ whole genome shotgun (WGS) entry which is preliminary data.</text>
</comment>